<organism evidence="2 3">
    <name type="scientific">Elysia crispata</name>
    <name type="common">lettuce slug</name>
    <dbReference type="NCBI Taxonomy" id="231223"/>
    <lineage>
        <taxon>Eukaryota</taxon>
        <taxon>Metazoa</taxon>
        <taxon>Spiralia</taxon>
        <taxon>Lophotrochozoa</taxon>
        <taxon>Mollusca</taxon>
        <taxon>Gastropoda</taxon>
        <taxon>Heterobranchia</taxon>
        <taxon>Euthyneura</taxon>
        <taxon>Panpulmonata</taxon>
        <taxon>Sacoglossa</taxon>
        <taxon>Placobranchoidea</taxon>
        <taxon>Plakobranchidae</taxon>
        <taxon>Elysia</taxon>
    </lineage>
</organism>
<dbReference type="EMBL" id="JAWDGP010007346">
    <property type="protein sequence ID" value="KAK3724275.1"/>
    <property type="molecule type" value="Genomic_DNA"/>
</dbReference>
<reference evidence="2" key="1">
    <citation type="journal article" date="2023" name="G3 (Bethesda)">
        <title>A reference genome for the long-term kleptoplast-retaining sea slug Elysia crispata morphotype clarki.</title>
        <authorList>
            <person name="Eastman K.E."/>
            <person name="Pendleton A.L."/>
            <person name="Shaikh M.A."/>
            <person name="Suttiyut T."/>
            <person name="Ogas R."/>
            <person name="Tomko P."/>
            <person name="Gavelis G."/>
            <person name="Widhalm J.R."/>
            <person name="Wisecaver J.H."/>
        </authorList>
    </citation>
    <scope>NUCLEOTIDE SEQUENCE</scope>
    <source>
        <strain evidence="2">ECLA1</strain>
    </source>
</reference>
<evidence type="ECO:0000313" key="2">
    <source>
        <dbReference type="EMBL" id="KAK3724275.1"/>
    </source>
</evidence>
<dbReference type="Proteomes" id="UP001283361">
    <property type="component" value="Unassembled WGS sequence"/>
</dbReference>
<evidence type="ECO:0000256" key="1">
    <source>
        <dbReference type="SAM" id="MobiDB-lite"/>
    </source>
</evidence>
<keyword evidence="3" id="KW-1185">Reference proteome</keyword>
<dbReference type="AlphaFoldDB" id="A0AAE1CP75"/>
<accession>A0AAE1CP75</accession>
<name>A0AAE1CP75_9GAST</name>
<gene>
    <name evidence="2" type="ORF">RRG08_043274</name>
</gene>
<evidence type="ECO:0000313" key="3">
    <source>
        <dbReference type="Proteomes" id="UP001283361"/>
    </source>
</evidence>
<feature type="region of interest" description="Disordered" evidence="1">
    <location>
        <begin position="44"/>
        <end position="68"/>
    </location>
</feature>
<sequence>MGRDLSMILSTRLGVGRCEEQAAKLLDHIIDFWPWRLQEKVQRTVGGKHTRKSSRPATGGSCPGGEQGHAHAEEIIRAALIAWLGSVSDIDSAQSGLCVTRSCCTSRDEGEDMIGKI</sequence>
<protein>
    <submittedName>
        <fullName evidence="2">Uncharacterized protein</fullName>
    </submittedName>
</protein>
<proteinExistence type="predicted"/>
<comment type="caution">
    <text evidence="2">The sequence shown here is derived from an EMBL/GenBank/DDBJ whole genome shotgun (WGS) entry which is preliminary data.</text>
</comment>